<reference evidence="2 3" key="1">
    <citation type="submission" date="2016-10" db="EMBL/GenBank/DDBJ databases">
        <authorList>
            <person name="Cai Z."/>
        </authorList>
    </citation>
    <scope>NUCLEOTIDE SEQUENCE [LARGE SCALE GENOMIC DNA]</scope>
</reference>
<dbReference type="EMBL" id="FNXT01000330">
    <property type="protein sequence ID" value="SZX63553.1"/>
    <property type="molecule type" value="Genomic_DNA"/>
</dbReference>
<feature type="compositionally biased region" description="Polar residues" evidence="1">
    <location>
        <begin position="58"/>
        <end position="77"/>
    </location>
</feature>
<dbReference type="Proteomes" id="UP000256970">
    <property type="component" value="Unassembled WGS sequence"/>
</dbReference>
<feature type="compositionally biased region" description="Low complexity" evidence="1">
    <location>
        <begin position="342"/>
        <end position="353"/>
    </location>
</feature>
<feature type="region of interest" description="Disordered" evidence="1">
    <location>
        <begin position="485"/>
        <end position="530"/>
    </location>
</feature>
<evidence type="ECO:0000256" key="1">
    <source>
        <dbReference type="SAM" id="MobiDB-lite"/>
    </source>
</evidence>
<sequence>MCTPLLSLNAKYPTSRAGTGSSLPGGCALPREVNPGCSSSSSSSGGGSMQHPDPPNAPVTSHNKACSEQLSAQQQLPGDSWPEGRTAAAGRRSLDACLEAAAASAGSCKPVDNAESACMPLKMHMRRHSCEALHLASTEDKTYSEQLPRCQGMSCSSSPKAACLCCDAACQSNLCDGSSWSSSSSNSSSSQAACDAAAAAISSFAGFASRMSSGVEEEDCLTASGWLEATAQAQCAAAVHGTAPRAHACEVRSFSSNSSSSSSSYPAVLRAMSEPEPADAHYTSGGQTELAAGSSSSSSSSSSAAGKHPAPAAAAGWQAAAKEANCPLAHCSSSSYSGAQARRQAAVSASHAAKQQHHMHHVQGPAAGSGLDIREASYTAAQLPEGSHAPATRHVTIATPAHQQQQQQHLLQHSWGQPAGAGSDHAAAAQHAPRLGSPGGSSSSSSSRRGSSSALCELMLLQAIDGELRQQLQAHTHLAMAHHAWSRSSPNMQRAASPAGCAANPSPQQVSPPRSPAPVSPHSRAPTSSTQLAGTLQQLQIPIPAAARGRTLQEYLQQHQQLQRGHQLCMHCAAARRVARGGALDAAAQGKLAELLAVQQLQMRLQGELLQELAQ</sequence>
<evidence type="ECO:0000313" key="2">
    <source>
        <dbReference type="EMBL" id="SZX63553.1"/>
    </source>
</evidence>
<name>A0A383VF35_TETOB</name>
<keyword evidence="3" id="KW-1185">Reference proteome</keyword>
<feature type="region of interest" description="Disordered" evidence="1">
    <location>
        <begin position="274"/>
        <end position="309"/>
    </location>
</feature>
<accession>A0A383VF35</accession>
<proteinExistence type="predicted"/>
<feature type="region of interest" description="Disordered" evidence="1">
    <location>
        <begin position="400"/>
        <end position="450"/>
    </location>
</feature>
<protein>
    <submittedName>
        <fullName evidence="2">Uncharacterized protein</fullName>
    </submittedName>
</protein>
<feature type="compositionally biased region" description="Low complexity" evidence="1">
    <location>
        <begin position="291"/>
        <end position="309"/>
    </location>
</feature>
<dbReference type="AlphaFoldDB" id="A0A383VF35"/>
<feature type="compositionally biased region" description="Low complexity" evidence="1">
    <location>
        <begin position="402"/>
        <end position="433"/>
    </location>
</feature>
<feature type="region of interest" description="Disordered" evidence="1">
    <location>
        <begin position="32"/>
        <end position="86"/>
    </location>
</feature>
<evidence type="ECO:0000313" key="3">
    <source>
        <dbReference type="Proteomes" id="UP000256970"/>
    </source>
</evidence>
<feature type="compositionally biased region" description="Low complexity" evidence="1">
    <location>
        <begin position="440"/>
        <end position="450"/>
    </location>
</feature>
<organism evidence="2 3">
    <name type="scientific">Tetradesmus obliquus</name>
    <name type="common">Green alga</name>
    <name type="synonym">Acutodesmus obliquus</name>
    <dbReference type="NCBI Taxonomy" id="3088"/>
    <lineage>
        <taxon>Eukaryota</taxon>
        <taxon>Viridiplantae</taxon>
        <taxon>Chlorophyta</taxon>
        <taxon>core chlorophytes</taxon>
        <taxon>Chlorophyceae</taxon>
        <taxon>CS clade</taxon>
        <taxon>Sphaeropleales</taxon>
        <taxon>Scenedesmaceae</taxon>
        <taxon>Tetradesmus</taxon>
    </lineage>
</organism>
<gene>
    <name evidence="2" type="ORF">BQ4739_LOCUS4089</name>
</gene>
<feature type="region of interest" description="Disordered" evidence="1">
    <location>
        <begin position="342"/>
        <end position="369"/>
    </location>
</feature>